<proteinExistence type="predicted"/>
<evidence type="ECO:0000313" key="2">
    <source>
        <dbReference type="Proteomes" id="UP000586346"/>
    </source>
</evidence>
<dbReference type="Proteomes" id="UP000586346">
    <property type="component" value="Unassembled WGS sequence"/>
</dbReference>
<organism evidence="1 2">
    <name type="scientific">Citrobacter braakii</name>
    <dbReference type="NCBI Taxonomy" id="57706"/>
    <lineage>
        <taxon>Bacteria</taxon>
        <taxon>Pseudomonadati</taxon>
        <taxon>Pseudomonadota</taxon>
        <taxon>Gammaproteobacteria</taxon>
        <taxon>Enterobacterales</taxon>
        <taxon>Enterobacteriaceae</taxon>
        <taxon>Citrobacter</taxon>
        <taxon>Citrobacter freundii complex</taxon>
    </lineage>
</organism>
<dbReference type="EMBL" id="JACLAH010000001">
    <property type="protein sequence ID" value="MBC2645314.1"/>
    <property type="molecule type" value="Genomic_DNA"/>
</dbReference>
<gene>
    <name evidence="1" type="ORF">H6P72_01490</name>
</gene>
<name>A0ABR6TP53_CITBR</name>
<reference evidence="1 2" key="1">
    <citation type="submission" date="2020-08" db="EMBL/GenBank/DDBJ databases">
        <title>Emergence and comparative genomics analysis of Citrobacter in Fennec fox imported from North Africa to China.</title>
        <authorList>
            <person name="Zheng B."/>
        </authorList>
    </citation>
    <scope>NUCLEOTIDE SEQUENCE [LARGE SCALE GENOMIC DNA]</scope>
    <source>
        <strain evidence="1 2">FF371</strain>
    </source>
</reference>
<dbReference type="RefSeq" id="WP_185654247.1">
    <property type="nucleotide sequence ID" value="NZ_CBDITX010000013.1"/>
</dbReference>
<accession>A0ABR6TP53</accession>
<evidence type="ECO:0000313" key="1">
    <source>
        <dbReference type="EMBL" id="MBC2645314.1"/>
    </source>
</evidence>
<sequence length="166" mass="17465">MNRSDAPAKKPEPFAINASREAILDTTPVGDNQASYDAGFPPITMTLKSAGGKPPKGEDMNQILYELAQNARWNQAGAGYQFDNAFSTGISGYPLGAIVQNLTGDGTWINTLDGNTNNPEVSTATPLTGWIPLNSNGTTTITGLANADVTPTTLQASKIILLLQGR</sequence>
<keyword evidence="2" id="KW-1185">Reference proteome</keyword>
<comment type="caution">
    <text evidence="1">The sequence shown here is derived from an EMBL/GenBank/DDBJ whole genome shotgun (WGS) entry which is preliminary data.</text>
</comment>
<protein>
    <submittedName>
        <fullName evidence="1">Uncharacterized protein</fullName>
    </submittedName>
</protein>